<dbReference type="Proteomes" id="UP001597369">
    <property type="component" value="Unassembled WGS sequence"/>
</dbReference>
<dbReference type="RefSeq" id="WP_229961012.1">
    <property type="nucleotide sequence ID" value="NZ_JAJJWI010000009.1"/>
</dbReference>
<keyword evidence="1" id="KW-1133">Transmembrane helix</keyword>
<evidence type="ECO:0000313" key="3">
    <source>
        <dbReference type="Proteomes" id="UP001597369"/>
    </source>
</evidence>
<dbReference type="Pfam" id="PF16156">
    <property type="entry name" value="DUF4864"/>
    <property type="match status" value="1"/>
</dbReference>
<sequence>MKRIDKIFDKLMFVIGVILLIMFWVQFPPLPDSDKQLYTYYTSEAETTSSSKWTYLKPDKQLTPREVVRIQLQALQQNDGSDSGIITVFNFSSPRNKMYLGPIDHFRLLVREPPYRPMLNFKSYKAGQLVVVDDTAYQLVVVQGRDGQESAYLFILAKQKRGAHKGCWMTEGVARMEPERESKLI</sequence>
<dbReference type="EMBL" id="JBHUHV010000029">
    <property type="protein sequence ID" value="MFD2067187.1"/>
    <property type="molecule type" value="Genomic_DNA"/>
</dbReference>
<feature type="transmembrane region" description="Helical" evidence="1">
    <location>
        <begin position="7"/>
        <end position="27"/>
    </location>
</feature>
<organism evidence="2 3">
    <name type="scientific">Pontibacter silvestris</name>
    <dbReference type="NCBI Taxonomy" id="2305183"/>
    <lineage>
        <taxon>Bacteria</taxon>
        <taxon>Pseudomonadati</taxon>
        <taxon>Bacteroidota</taxon>
        <taxon>Cytophagia</taxon>
        <taxon>Cytophagales</taxon>
        <taxon>Hymenobacteraceae</taxon>
        <taxon>Pontibacter</taxon>
    </lineage>
</organism>
<comment type="caution">
    <text evidence="2">The sequence shown here is derived from an EMBL/GenBank/DDBJ whole genome shotgun (WGS) entry which is preliminary data.</text>
</comment>
<dbReference type="InterPro" id="IPR032347">
    <property type="entry name" value="DUF4864"/>
</dbReference>
<name>A0ABW4WWT0_9BACT</name>
<evidence type="ECO:0000313" key="2">
    <source>
        <dbReference type="EMBL" id="MFD2067187.1"/>
    </source>
</evidence>
<accession>A0ABW4WWT0</accession>
<protein>
    <submittedName>
        <fullName evidence="2">DUF4864 domain-containing protein</fullName>
    </submittedName>
</protein>
<reference evidence="3" key="1">
    <citation type="journal article" date="2019" name="Int. J. Syst. Evol. Microbiol.">
        <title>The Global Catalogue of Microorganisms (GCM) 10K type strain sequencing project: providing services to taxonomists for standard genome sequencing and annotation.</title>
        <authorList>
            <consortium name="The Broad Institute Genomics Platform"/>
            <consortium name="The Broad Institute Genome Sequencing Center for Infectious Disease"/>
            <person name="Wu L."/>
            <person name="Ma J."/>
        </authorList>
    </citation>
    <scope>NUCLEOTIDE SEQUENCE [LARGE SCALE GENOMIC DNA]</scope>
    <source>
        <strain evidence="3">JCM 16545</strain>
    </source>
</reference>
<keyword evidence="3" id="KW-1185">Reference proteome</keyword>
<dbReference type="PANTHER" id="PTHR35716">
    <property type="entry name" value="OS05G0574700 PROTEIN-RELATED"/>
    <property type="match status" value="1"/>
</dbReference>
<keyword evidence="1" id="KW-0472">Membrane</keyword>
<proteinExistence type="predicted"/>
<evidence type="ECO:0000256" key="1">
    <source>
        <dbReference type="SAM" id="Phobius"/>
    </source>
</evidence>
<gene>
    <name evidence="2" type="ORF">ACFSKU_09860</name>
</gene>
<keyword evidence="1" id="KW-0812">Transmembrane</keyword>